<organism evidence="1 2">
    <name type="scientific">Hyaloperonospora arabidopsidis (strain Emoy2)</name>
    <name type="common">Downy mildew agent</name>
    <name type="synonym">Peronospora arabidopsidis</name>
    <dbReference type="NCBI Taxonomy" id="559515"/>
    <lineage>
        <taxon>Eukaryota</taxon>
        <taxon>Sar</taxon>
        <taxon>Stramenopiles</taxon>
        <taxon>Oomycota</taxon>
        <taxon>Peronosporomycetes</taxon>
        <taxon>Peronosporales</taxon>
        <taxon>Peronosporaceae</taxon>
        <taxon>Hyaloperonospora</taxon>
    </lineage>
</organism>
<protein>
    <submittedName>
        <fullName evidence="1">Uncharacterized protein</fullName>
    </submittedName>
</protein>
<reference evidence="1" key="2">
    <citation type="submission" date="2015-06" db="UniProtKB">
        <authorList>
            <consortium name="EnsemblProtists"/>
        </authorList>
    </citation>
    <scope>IDENTIFICATION</scope>
    <source>
        <strain evidence="1">Emoy2</strain>
    </source>
</reference>
<proteinExistence type="predicted"/>
<dbReference type="AlphaFoldDB" id="M4BSL3"/>
<dbReference type="VEuPathDB" id="FungiDB:HpaG809447"/>
<dbReference type="EnsemblProtists" id="HpaT809447">
    <property type="protein sequence ID" value="HpaP809447"/>
    <property type="gene ID" value="HpaG809447"/>
</dbReference>
<dbReference type="HOGENOM" id="CLU_812482_0_0_1"/>
<dbReference type="EMBL" id="JH598725">
    <property type="status" value="NOT_ANNOTATED_CDS"/>
    <property type="molecule type" value="Genomic_DNA"/>
</dbReference>
<evidence type="ECO:0000313" key="2">
    <source>
        <dbReference type="Proteomes" id="UP000011713"/>
    </source>
</evidence>
<keyword evidence="2" id="KW-1185">Reference proteome</keyword>
<dbReference type="Proteomes" id="UP000011713">
    <property type="component" value="Unassembled WGS sequence"/>
</dbReference>
<reference evidence="2" key="1">
    <citation type="journal article" date="2010" name="Science">
        <title>Signatures of adaptation to obligate biotrophy in the Hyaloperonospora arabidopsidis genome.</title>
        <authorList>
            <person name="Baxter L."/>
            <person name="Tripathy S."/>
            <person name="Ishaque N."/>
            <person name="Boot N."/>
            <person name="Cabral A."/>
            <person name="Kemen E."/>
            <person name="Thines M."/>
            <person name="Ah-Fong A."/>
            <person name="Anderson R."/>
            <person name="Badejoko W."/>
            <person name="Bittner-Eddy P."/>
            <person name="Boore J.L."/>
            <person name="Chibucos M.C."/>
            <person name="Coates M."/>
            <person name="Dehal P."/>
            <person name="Delehaunty K."/>
            <person name="Dong S."/>
            <person name="Downton P."/>
            <person name="Dumas B."/>
            <person name="Fabro G."/>
            <person name="Fronick C."/>
            <person name="Fuerstenberg S.I."/>
            <person name="Fulton L."/>
            <person name="Gaulin E."/>
            <person name="Govers F."/>
            <person name="Hughes L."/>
            <person name="Humphray S."/>
            <person name="Jiang R.H."/>
            <person name="Judelson H."/>
            <person name="Kamoun S."/>
            <person name="Kyung K."/>
            <person name="Meijer H."/>
            <person name="Minx P."/>
            <person name="Morris P."/>
            <person name="Nelson J."/>
            <person name="Phuntumart V."/>
            <person name="Qutob D."/>
            <person name="Rehmany A."/>
            <person name="Rougon-Cardoso A."/>
            <person name="Ryden P."/>
            <person name="Torto-Alalibo T."/>
            <person name="Studholme D."/>
            <person name="Wang Y."/>
            <person name="Win J."/>
            <person name="Wood J."/>
            <person name="Clifton S.W."/>
            <person name="Rogers J."/>
            <person name="Van den Ackerveken G."/>
            <person name="Jones J.D."/>
            <person name="McDowell J.M."/>
            <person name="Beynon J."/>
            <person name="Tyler B.M."/>
        </authorList>
    </citation>
    <scope>NUCLEOTIDE SEQUENCE [LARGE SCALE GENOMIC DNA]</scope>
    <source>
        <strain evidence="2">Emoy2</strain>
    </source>
</reference>
<sequence length="342" mass="37038">MDRLSSKLRNGGAAAVAAAGKHGVAPFLGKFKLHTSKDSLLPLPLLTSTRMWLCCTQRNNRVWRRSLRPSSSSLQQQAARLRNRVRTMKSRGALFASCCSVLTLHLLAENAMSSAYGTSRFTQLLKVDHSSKKSSGFSLLKLPSKSKELGTLTKAPFVKGATALSLSSTKPLLNKVSVQSFANRTVRRANEADKAPLFKLQAKGGMPFTFRADTKSSAAKKRKATEAVAVEDGTDLFFCKTRRVRSSIAGPMLKSTAFSKDKDGDKQFGLGTAENVGQKDGNRSSISFAMKMGDTDGMGVKADDDVVLRKRRLLLASSKAGPALKKSKRTSQTGMLSIIRKC</sequence>
<dbReference type="InParanoid" id="M4BSL3"/>
<accession>M4BSL3</accession>
<evidence type="ECO:0000313" key="1">
    <source>
        <dbReference type="EnsemblProtists" id="HpaP809447"/>
    </source>
</evidence>
<name>M4BSL3_HYAAE</name>
<dbReference type="eggNOG" id="ENOG502T272">
    <property type="taxonomic scope" value="Eukaryota"/>
</dbReference>